<evidence type="ECO:0000256" key="9">
    <source>
        <dbReference type="ARBA" id="ARBA00022801"/>
    </source>
</evidence>
<organism evidence="17 18">
    <name type="scientific">Prauserella oleivorans</name>
    <dbReference type="NCBI Taxonomy" id="1478153"/>
    <lineage>
        <taxon>Bacteria</taxon>
        <taxon>Bacillati</taxon>
        <taxon>Actinomycetota</taxon>
        <taxon>Actinomycetes</taxon>
        <taxon>Pseudonocardiales</taxon>
        <taxon>Pseudonocardiaceae</taxon>
        <taxon>Prauserella</taxon>
    </lineage>
</organism>
<dbReference type="InterPro" id="IPR042097">
    <property type="entry name" value="Aminopeptidase_N-like_N_sf"/>
</dbReference>
<dbReference type="Pfam" id="PF17900">
    <property type="entry name" value="Peptidase_M1_N"/>
    <property type="match status" value="1"/>
</dbReference>
<dbReference type="Pfam" id="PF11838">
    <property type="entry name" value="ERAP1_C"/>
    <property type="match status" value="1"/>
</dbReference>
<evidence type="ECO:0000256" key="13">
    <source>
        <dbReference type="ARBA" id="ARBA00031533"/>
    </source>
</evidence>
<dbReference type="Pfam" id="PF01433">
    <property type="entry name" value="Peptidase_M1"/>
    <property type="match status" value="1"/>
</dbReference>
<dbReference type="SUPFAM" id="SSF55486">
    <property type="entry name" value="Metalloproteases ('zincins'), catalytic domain"/>
    <property type="match status" value="1"/>
</dbReference>
<evidence type="ECO:0000256" key="10">
    <source>
        <dbReference type="ARBA" id="ARBA00022833"/>
    </source>
</evidence>
<dbReference type="PANTHER" id="PTHR11533:SF174">
    <property type="entry name" value="PUROMYCIN-SENSITIVE AMINOPEPTIDASE-RELATED"/>
    <property type="match status" value="1"/>
</dbReference>
<evidence type="ECO:0000259" key="16">
    <source>
        <dbReference type="Pfam" id="PF17900"/>
    </source>
</evidence>
<comment type="caution">
    <text evidence="17">The sequence shown here is derived from an EMBL/GenBank/DDBJ whole genome shotgun (WGS) entry which is preliminary data.</text>
</comment>
<dbReference type="EMBL" id="JBHUOF010000003">
    <property type="protein sequence ID" value="MFD2798409.1"/>
    <property type="molecule type" value="Genomic_DNA"/>
</dbReference>
<evidence type="ECO:0000256" key="12">
    <source>
        <dbReference type="ARBA" id="ARBA00029811"/>
    </source>
</evidence>
<comment type="cofactor">
    <cofactor evidence="2">
        <name>Zn(2+)</name>
        <dbReference type="ChEBI" id="CHEBI:29105"/>
    </cofactor>
</comment>
<evidence type="ECO:0000256" key="6">
    <source>
        <dbReference type="ARBA" id="ARBA00022438"/>
    </source>
</evidence>
<evidence type="ECO:0000259" key="14">
    <source>
        <dbReference type="Pfam" id="PF01433"/>
    </source>
</evidence>
<evidence type="ECO:0000259" key="15">
    <source>
        <dbReference type="Pfam" id="PF11838"/>
    </source>
</evidence>
<dbReference type="InterPro" id="IPR014782">
    <property type="entry name" value="Peptidase_M1_dom"/>
</dbReference>
<protein>
    <recommendedName>
        <fullName evidence="5">Aminopeptidase N</fullName>
        <ecNumber evidence="4">3.4.11.2</ecNumber>
    </recommendedName>
    <alternativeName>
        <fullName evidence="12">Alanine aminopeptidase</fullName>
    </alternativeName>
    <alternativeName>
        <fullName evidence="13">Lysyl aminopeptidase</fullName>
    </alternativeName>
</protein>
<dbReference type="InterPro" id="IPR001930">
    <property type="entry name" value="Peptidase_M1"/>
</dbReference>
<keyword evidence="9 17" id="KW-0378">Hydrolase</keyword>
<dbReference type="SUPFAM" id="SSF63737">
    <property type="entry name" value="Leukotriene A4 hydrolase N-terminal domain"/>
    <property type="match status" value="1"/>
</dbReference>
<keyword evidence="6 17" id="KW-0031">Aminopeptidase</keyword>
<keyword evidence="11" id="KW-0482">Metalloprotease</keyword>
<reference evidence="18" key="1">
    <citation type="journal article" date="2019" name="Int. J. Syst. Evol. Microbiol.">
        <title>The Global Catalogue of Microorganisms (GCM) 10K type strain sequencing project: providing services to taxonomists for standard genome sequencing and annotation.</title>
        <authorList>
            <consortium name="The Broad Institute Genomics Platform"/>
            <consortium name="The Broad Institute Genome Sequencing Center for Infectious Disease"/>
            <person name="Wu L."/>
            <person name="Ma J."/>
        </authorList>
    </citation>
    <scope>NUCLEOTIDE SEQUENCE [LARGE SCALE GENOMIC DNA]</scope>
    <source>
        <strain evidence="18">IBRC-M 10906</strain>
    </source>
</reference>
<dbReference type="Gene3D" id="1.10.390.10">
    <property type="entry name" value="Neutral Protease Domain 2"/>
    <property type="match status" value="1"/>
</dbReference>
<evidence type="ECO:0000256" key="8">
    <source>
        <dbReference type="ARBA" id="ARBA00022723"/>
    </source>
</evidence>
<dbReference type="EC" id="3.4.11.2" evidence="4"/>
<dbReference type="InterPro" id="IPR024571">
    <property type="entry name" value="ERAP1-like_C_dom"/>
</dbReference>
<evidence type="ECO:0000256" key="5">
    <source>
        <dbReference type="ARBA" id="ARBA00015611"/>
    </source>
</evidence>
<dbReference type="GO" id="GO:0016285">
    <property type="term" value="F:alanyl aminopeptidase activity"/>
    <property type="evidence" value="ECO:0007669"/>
    <property type="project" value="UniProtKB-EC"/>
</dbReference>
<evidence type="ECO:0000313" key="17">
    <source>
        <dbReference type="EMBL" id="MFD2798409.1"/>
    </source>
</evidence>
<dbReference type="InterPro" id="IPR012778">
    <property type="entry name" value="Pept_M1_aminopeptidase"/>
</dbReference>
<evidence type="ECO:0000256" key="11">
    <source>
        <dbReference type="ARBA" id="ARBA00023049"/>
    </source>
</evidence>
<comment type="catalytic activity">
    <reaction evidence="1">
        <text>Release of an N-terminal amino acid, Xaa-|-Yaa- from a peptide, amide or arylamide. Xaa is preferably Ala, but may be most amino acids including Pro (slow action). When a terminal hydrophobic residue is followed by a prolyl residue, the two may be released as an intact Xaa-Pro dipeptide.</text>
        <dbReference type="EC" id="3.4.11.2"/>
    </reaction>
</comment>
<evidence type="ECO:0000313" key="18">
    <source>
        <dbReference type="Proteomes" id="UP001597478"/>
    </source>
</evidence>
<keyword evidence="18" id="KW-1185">Reference proteome</keyword>
<dbReference type="PANTHER" id="PTHR11533">
    <property type="entry name" value="PROTEASE M1 ZINC METALLOPROTEASE"/>
    <property type="match status" value="1"/>
</dbReference>
<dbReference type="RefSeq" id="WP_377384060.1">
    <property type="nucleotide sequence ID" value="NZ_JBHSAN010000001.1"/>
</dbReference>
<evidence type="ECO:0000256" key="2">
    <source>
        <dbReference type="ARBA" id="ARBA00001947"/>
    </source>
</evidence>
<evidence type="ECO:0000256" key="1">
    <source>
        <dbReference type="ARBA" id="ARBA00000098"/>
    </source>
</evidence>
<sequence>MPAPNLTREQAKQRAELLTVQSYDIVLDLTDGRGGPGEKTFDSRTTITFSAARPGESSWVDIVAEGVRSATLNGSPLDVSGYVEDNGVTLPDLAATNELVVEADCRYMNTGEGLHRFVDPVDGGVYLYTQFETADAKRMFACFDQPDLKATYRLTVIAPKGWKVVSNALVESQQDTPEGAVRTVFAESERISTYLVALIAGPYAEWRDEYRDEYKTIPLGIYCRASLAEYMDADRLFTETKQGFAFYHENFGVTYPFSKYDQLFVPEFNAGAMENAGAVTFLEDYVFRSRVTRYAYERRAETLLHEMAHMWFGDLVTMRWWDDLWLNESFATFASVLAQAEATEYTGAWTSFANIEKSWAYRQDQLPSTHPIAADIVDLHAVEVNFDGITYAKGASVLKQLVAYVGLDNFLAGLKVYFRKHAWDNATLGDLLGALEEASGRDLSWWSAQWLETTGLNSLRPRFEVDENGRFTSFAVLQGGAKPGAGELRTHRVAVGIYDDVDGKLVRTRRVELDVDGEQTDVPELVGADRGKLVLVNDDDLTYCTMRLDSDSLVTLVDRIADITEPLPRTLCWSAAWEMTREAELKARDFVTLVLRGVHAETEVGVVQRLLLQAQTALNSYAEEKWASEQGWPAFTSRLLELARSAEPGSDHQLAFVNALTGSVLDDATLDVLAGWLDGSAALEGLLVDTDLRWRLLHALVAHGKAAEAEIDAEHERDNTATGRRHAERARALRPTAEAKAEAWQRAVYDDELPNAVNEAIIAGFSHPAQKHLLGEYVATYFAAVDEVWARRSSERAQPTVVGLYPSWAVSKDAVAAADAWLEGDHAPALRRLVSEGRAGTVRALAAREFDES</sequence>
<dbReference type="NCBIfam" id="TIGR02412">
    <property type="entry name" value="pepN_strep_liv"/>
    <property type="match status" value="1"/>
</dbReference>
<evidence type="ECO:0000256" key="7">
    <source>
        <dbReference type="ARBA" id="ARBA00022670"/>
    </source>
</evidence>
<keyword evidence="8" id="KW-0479">Metal-binding</keyword>
<accession>A0ABW5W4J4</accession>
<dbReference type="InterPro" id="IPR045357">
    <property type="entry name" value="Aminopeptidase_N-like_N"/>
</dbReference>
<dbReference type="Gene3D" id="2.60.40.1730">
    <property type="entry name" value="tricorn interacting facor f3 domain"/>
    <property type="match status" value="1"/>
</dbReference>
<feature type="domain" description="ERAP1-like C-terminal" evidence="15">
    <location>
        <begin position="533"/>
        <end position="840"/>
    </location>
</feature>
<gene>
    <name evidence="17" type="primary">pepN</name>
    <name evidence="17" type="ORF">ACFS2C_03265</name>
</gene>
<evidence type="ECO:0000256" key="3">
    <source>
        <dbReference type="ARBA" id="ARBA00010136"/>
    </source>
</evidence>
<keyword evidence="7" id="KW-0645">Protease</keyword>
<name>A0ABW5W4J4_9PSEU</name>
<feature type="domain" description="Peptidase M1 membrane alanine aminopeptidase" evidence="14">
    <location>
        <begin position="239"/>
        <end position="450"/>
    </location>
</feature>
<proteinExistence type="inferred from homology"/>
<keyword evidence="10" id="KW-0862">Zinc</keyword>
<dbReference type="CDD" id="cd09602">
    <property type="entry name" value="M1_APN"/>
    <property type="match status" value="1"/>
</dbReference>
<feature type="domain" description="Aminopeptidase N-like N-terminal" evidence="16">
    <location>
        <begin position="39"/>
        <end position="195"/>
    </location>
</feature>
<evidence type="ECO:0000256" key="4">
    <source>
        <dbReference type="ARBA" id="ARBA00012564"/>
    </source>
</evidence>
<dbReference type="Proteomes" id="UP001597478">
    <property type="component" value="Unassembled WGS sequence"/>
</dbReference>
<dbReference type="InterPro" id="IPR027268">
    <property type="entry name" value="Peptidase_M4/M1_CTD_sf"/>
</dbReference>
<dbReference type="PRINTS" id="PR00756">
    <property type="entry name" value="ALADIPTASE"/>
</dbReference>
<comment type="similarity">
    <text evidence="3">Belongs to the peptidase M1 family.</text>
</comment>
<dbReference type="InterPro" id="IPR050344">
    <property type="entry name" value="Peptidase_M1_aminopeptidases"/>
</dbReference>